<dbReference type="EMBL" id="JZWT02000001">
    <property type="protein sequence ID" value="MFB6489639.1"/>
    <property type="molecule type" value="Genomic_DNA"/>
</dbReference>
<gene>
    <name evidence="1" type="ORF">TU35_000045</name>
</gene>
<sequence>MRISRRGFLKLAVAVAAGAAASYLAVRLFLAPSRLGLRLPVSLPGSIFANGGVVLNEEEIAFQIVPGERGDYALLLRGGELTVIPDNADVRPNTDYSNITGSQMVNGLYFFGGGEEAAAPWSPCAFPCAPYLAVYDGTLRIIKIPSGSCDNMNFTGVAYDGEYYYAFGGANVGTETGWTGVVILDGGLNIAAMNSLAPYDDAGNQINMYRSGPKQYSGGRIYTLAYNGPNLYLESVKTPIRNAGTICFQANIAPSFEAYVAGDFNPSAIPVLAPDLSVAYFNGKSVIWRGREGDVIDSVPIPNPAGNVFIKVKGGELFVANQDGGVFKVLAPTAREFKGLGFIDWRGYAVVFESLRAGARVSIIPII</sequence>
<reference evidence="1" key="1">
    <citation type="submission" date="2024-07" db="EMBL/GenBank/DDBJ databases">
        <title>Metagenome and Metagenome-Assembled Genomes of Archaea from a hot spring from the geothermal field of Los Azufres, Mexico.</title>
        <authorList>
            <person name="Marin-Paredes R."/>
            <person name="Martinez-Romero E."/>
            <person name="Servin-Garciduenas L.E."/>
        </authorList>
    </citation>
    <scope>NUCLEOTIDE SEQUENCE</scope>
</reference>
<accession>A0ACC6UXX7</accession>
<dbReference type="Proteomes" id="UP000033636">
    <property type="component" value="Unassembled WGS sequence"/>
</dbReference>
<proteinExistence type="predicted"/>
<evidence type="ECO:0000313" key="1">
    <source>
        <dbReference type="EMBL" id="MFB6489639.1"/>
    </source>
</evidence>
<evidence type="ECO:0000313" key="2">
    <source>
        <dbReference type="Proteomes" id="UP000033636"/>
    </source>
</evidence>
<protein>
    <submittedName>
        <fullName evidence="1">Twin-arginine translocation signal domain-containing protein</fullName>
    </submittedName>
</protein>
<organism evidence="1 2">
    <name type="scientific">Thermoproteus sp. AZ2</name>
    <dbReference type="NCBI Taxonomy" id="1609232"/>
    <lineage>
        <taxon>Archaea</taxon>
        <taxon>Thermoproteota</taxon>
        <taxon>Thermoprotei</taxon>
        <taxon>Thermoproteales</taxon>
        <taxon>Thermoproteaceae</taxon>
        <taxon>Thermoproteus</taxon>
    </lineage>
</organism>
<name>A0ACC6UXX7_9CREN</name>
<comment type="caution">
    <text evidence="1">The sequence shown here is derived from an EMBL/GenBank/DDBJ whole genome shotgun (WGS) entry which is preliminary data.</text>
</comment>